<dbReference type="InterPro" id="IPR036236">
    <property type="entry name" value="Znf_C2H2_sf"/>
</dbReference>
<dbReference type="Pfam" id="PF02892">
    <property type="entry name" value="zf-BED"/>
    <property type="match status" value="1"/>
</dbReference>
<evidence type="ECO:0000313" key="7">
    <source>
        <dbReference type="EMBL" id="GES89709.1"/>
    </source>
</evidence>
<protein>
    <recommendedName>
        <fullName evidence="6">BED-type domain-containing protein</fullName>
    </recommendedName>
</protein>
<feature type="region of interest" description="Disordered" evidence="5">
    <location>
        <begin position="1"/>
        <end position="29"/>
    </location>
</feature>
<organism evidence="7 8">
    <name type="scientific">Rhizophagus clarus</name>
    <dbReference type="NCBI Taxonomy" id="94130"/>
    <lineage>
        <taxon>Eukaryota</taxon>
        <taxon>Fungi</taxon>
        <taxon>Fungi incertae sedis</taxon>
        <taxon>Mucoromycota</taxon>
        <taxon>Glomeromycotina</taxon>
        <taxon>Glomeromycetes</taxon>
        <taxon>Glomerales</taxon>
        <taxon>Glomeraceae</taxon>
        <taxon>Rhizophagus</taxon>
    </lineage>
</organism>
<evidence type="ECO:0000256" key="3">
    <source>
        <dbReference type="ARBA" id="ARBA00022833"/>
    </source>
</evidence>
<evidence type="ECO:0000256" key="5">
    <source>
        <dbReference type="SAM" id="MobiDB-lite"/>
    </source>
</evidence>
<dbReference type="EMBL" id="BLAL01000191">
    <property type="protein sequence ID" value="GES89709.1"/>
    <property type="molecule type" value="Genomic_DNA"/>
</dbReference>
<keyword evidence="2 4" id="KW-0863">Zinc-finger</keyword>
<evidence type="ECO:0000256" key="2">
    <source>
        <dbReference type="ARBA" id="ARBA00022771"/>
    </source>
</evidence>
<dbReference type="SUPFAM" id="SSF57667">
    <property type="entry name" value="beta-beta-alpha zinc fingers"/>
    <property type="match status" value="1"/>
</dbReference>
<dbReference type="AlphaFoldDB" id="A0A8H3LMJ3"/>
<dbReference type="GO" id="GO:0003677">
    <property type="term" value="F:DNA binding"/>
    <property type="evidence" value="ECO:0007669"/>
    <property type="project" value="InterPro"/>
</dbReference>
<reference evidence="7" key="1">
    <citation type="submission" date="2019-10" db="EMBL/GenBank/DDBJ databases">
        <title>Conservation and host-specific expression of non-tandemly repeated heterogenous ribosome RNA gene in arbuscular mycorrhizal fungi.</title>
        <authorList>
            <person name="Maeda T."/>
            <person name="Kobayashi Y."/>
            <person name="Nakagawa T."/>
            <person name="Ezawa T."/>
            <person name="Yamaguchi K."/>
            <person name="Bino T."/>
            <person name="Nishimoto Y."/>
            <person name="Shigenobu S."/>
            <person name="Kawaguchi M."/>
        </authorList>
    </citation>
    <scope>NUCLEOTIDE SEQUENCE</scope>
    <source>
        <strain evidence="7">HR1</strain>
    </source>
</reference>
<dbReference type="GO" id="GO:0008270">
    <property type="term" value="F:zinc ion binding"/>
    <property type="evidence" value="ECO:0007669"/>
    <property type="project" value="UniProtKB-KW"/>
</dbReference>
<feature type="domain" description="BED-type" evidence="6">
    <location>
        <begin position="31"/>
        <end position="87"/>
    </location>
</feature>
<evidence type="ECO:0000256" key="1">
    <source>
        <dbReference type="ARBA" id="ARBA00022723"/>
    </source>
</evidence>
<proteinExistence type="predicted"/>
<dbReference type="PROSITE" id="PS50808">
    <property type="entry name" value="ZF_BED"/>
    <property type="match status" value="1"/>
</dbReference>
<accession>A0A8H3LMJ3</accession>
<dbReference type="InterPro" id="IPR003656">
    <property type="entry name" value="Znf_BED"/>
</dbReference>
<dbReference type="SMART" id="SM00614">
    <property type="entry name" value="ZnF_BED"/>
    <property type="match status" value="1"/>
</dbReference>
<keyword evidence="1" id="KW-0479">Metal-binding</keyword>
<sequence>MDIEEEHEENEKENSETEVNDTLSRQKKSSLVASEAWKYFTKDVNFKENKKATCNLCSAIYVCSASSTSNLKKHIKKNILKKNNTKN</sequence>
<comment type="caution">
    <text evidence="7">The sequence shown here is derived from an EMBL/GenBank/DDBJ whole genome shotgun (WGS) entry which is preliminary data.</text>
</comment>
<keyword evidence="3" id="KW-0862">Zinc</keyword>
<evidence type="ECO:0000259" key="6">
    <source>
        <dbReference type="PROSITE" id="PS50808"/>
    </source>
</evidence>
<evidence type="ECO:0000256" key="4">
    <source>
        <dbReference type="PROSITE-ProRule" id="PRU00027"/>
    </source>
</evidence>
<dbReference type="Proteomes" id="UP000615446">
    <property type="component" value="Unassembled WGS sequence"/>
</dbReference>
<evidence type="ECO:0000313" key="8">
    <source>
        <dbReference type="Proteomes" id="UP000615446"/>
    </source>
</evidence>
<gene>
    <name evidence="7" type="ORF">RCL2_001659700</name>
</gene>
<name>A0A8H3LMJ3_9GLOM</name>